<evidence type="ECO:0000256" key="7">
    <source>
        <dbReference type="ARBA" id="ARBA00022771"/>
    </source>
</evidence>
<keyword evidence="11 12" id="KW-0472">Membrane</keyword>
<dbReference type="EMBL" id="JAQFWQ010000019">
    <property type="protein sequence ID" value="MDA2810770.1"/>
    <property type="molecule type" value="Genomic_DNA"/>
</dbReference>
<keyword evidence="5 12" id="KW-0812">Transmembrane</keyword>
<keyword evidence="10 12" id="KW-1133">Transmembrane helix</keyword>
<evidence type="ECO:0000256" key="3">
    <source>
        <dbReference type="ARBA" id="ARBA00012483"/>
    </source>
</evidence>
<evidence type="ECO:0000256" key="4">
    <source>
        <dbReference type="ARBA" id="ARBA00022679"/>
    </source>
</evidence>
<evidence type="ECO:0000256" key="10">
    <source>
        <dbReference type="ARBA" id="ARBA00022989"/>
    </source>
</evidence>
<feature type="transmembrane region" description="Helical" evidence="12">
    <location>
        <begin position="6"/>
        <end position="25"/>
    </location>
</feature>
<evidence type="ECO:0000256" key="11">
    <source>
        <dbReference type="ARBA" id="ARBA00023136"/>
    </source>
</evidence>
<evidence type="ECO:0000256" key="1">
    <source>
        <dbReference type="ARBA" id="ARBA00000900"/>
    </source>
</evidence>
<keyword evidence="9" id="KW-0862">Zinc</keyword>
<dbReference type="RefSeq" id="WP_270685087.1">
    <property type="nucleotide sequence ID" value="NZ_JAQFWQ010000019.1"/>
</dbReference>
<evidence type="ECO:0000256" key="2">
    <source>
        <dbReference type="ARBA" id="ARBA00004141"/>
    </source>
</evidence>
<name>A0ABT4U2S9_9ACTN</name>
<evidence type="ECO:0000259" key="13">
    <source>
        <dbReference type="Pfam" id="PF12483"/>
    </source>
</evidence>
<dbReference type="Pfam" id="PF12483">
    <property type="entry name" value="GIDE"/>
    <property type="match status" value="1"/>
</dbReference>
<feature type="transmembrane region" description="Helical" evidence="12">
    <location>
        <begin position="234"/>
        <end position="254"/>
    </location>
</feature>
<protein>
    <recommendedName>
        <fullName evidence="3">RING-type E3 ubiquitin transferase</fullName>
        <ecNumber evidence="3">2.3.2.27</ecNumber>
    </recommendedName>
</protein>
<evidence type="ECO:0000256" key="9">
    <source>
        <dbReference type="ARBA" id="ARBA00022833"/>
    </source>
</evidence>
<keyword evidence="6" id="KW-0479">Metal-binding</keyword>
<dbReference type="EC" id="2.3.2.27" evidence="3"/>
<evidence type="ECO:0000313" key="14">
    <source>
        <dbReference type="EMBL" id="MDA2810770.1"/>
    </source>
</evidence>
<comment type="subcellular location">
    <subcellularLocation>
        <location evidence="2">Membrane</location>
        <topology evidence="2">Multi-pass membrane protein</topology>
    </subcellularLocation>
</comment>
<dbReference type="Proteomes" id="UP001527866">
    <property type="component" value="Unassembled WGS sequence"/>
</dbReference>
<comment type="caution">
    <text evidence="14">The sequence shown here is derived from an EMBL/GenBank/DDBJ whole genome shotgun (WGS) entry which is preliminary data.</text>
</comment>
<organism evidence="14 15">
    <name type="scientific">Nocardiopsis endophytica</name>
    <dbReference type="NCBI Taxonomy" id="3018445"/>
    <lineage>
        <taxon>Bacteria</taxon>
        <taxon>Bacillati</taxon>
        <taxon>Actinomycetota</taxon>
        <taxon>Actinomycetes</taxon>
        <taxon>Streptosporangiales</taxon>
        <taxon>Nocardiopsidaceae</taxon>
        <taxon>Nocardiopsis</taxon>
    </lineage>
</organism>
<evidence type="ECO:0000256" key="5">
    <source>
        <dbReference type="ARBA" id="ARBA00022692"/>
    </source>
</evidence>
<reference evidence="14 15" key="1">
    <citation type="submission" date="2023-01" db="EMBL/GenBank/DDBJ databases">
        <title>Draft genome sequence of Nocardiopsis sp. RSe5-2 isolated from halophytes.</title>
        <authorList>
            <person name="Duangmal K."/>
            <person name="Chantavorakit T."/>
        </authorList>
    </citation>
    <scope>NUCLEOTIDE SEQUENCE [LARGE SCALE GENOMIC DNA]</scope>
    <source>
        <strain evidence="14 15">RSe5-2</strain>
    </source>
</reference>
<dbReference type="InterPro" id="IPR022170">
    <property type="entry name" value="MUL1-like"/>
</dbReference>
<comment type="catalytic activity">
    <reaction evidence="1">
        <text>S-ubiquitinyl-[E2 ubiquitin-conjugating enzyme]-L-cysteine + [acceptor protein]-L-lysine = [E2 ubiquitin-conjugating enzyme]-L-cysteine + N(6)-ubiquitinyl-[acceptor protein]-L-lysine.</text>
        <dbReference type="EC" id="2.3.2.27"/>
    </reaction>
</comment>
<feature type="domain" description="E3 Ubiquitin ligase MUL1-like" evidence="13">
    <location>
        <begin position="104"/>
        <end position="236"/>
    </location>
</feature>
<evidence type="ECO:0000313" key="15">
    <source>
        <dbReference type="Proteomes" id="UP001527866"/>
    </source>
</evidence>
<proteinExistence type="predicted"/>
<keyword evidence="4" id="KW-0808">Transferase</keyword>
<gene>
    <name evidence="14" type="ORF">O4J56_09000</name>
</gene>
<accession>A0ABT4U2S9</accession>
<evidence type="ECO:0000256" key="8">
    <source>
        <dbReference type="ARBA" id="ARBA00022786"/>
    </source>
</evidence>
<evidence type="ECO:0000256" key="6">
    <source>
        <dbReference type="ARBA" id="ARBA00022723"/>
    </source>
</evidence>
<keyword evidence="8" id="KW-0833">Ubl conjugation pathway</keyword>
<keyword evidence="7" id="KW-0863">Zinc-finger</keyword>
<keyword evidence="15" id="KW-1185">Reference proteome</keyword>
<sequence>MVDGIAATLHLIALALIGLGGYLLLRALKARRHRLALQNTPLLTTEELRNLTELPPAVEVTATAEAGPEGVLTAPFSQTPCVWYRIEAVHHHYRTTAGDRLQPDRLLLEQSEAGFRLRDGRGSLHCVPSGADVEDAEPHYDRFVPSAAAHGREDVPTRPPSATATLDAAAPSGLTPGVSYREWAVLPGQTLFVRGAPVRGEDGEVRLASSPQTPLTLSTRTHQELVRADRNREALGYTVLPAAVALLAGLLLLLETG</sequence>
<evidence type="ECO:0000256" key="12">
    <source>
        <dbReference type="SAM" id="Phobius"/>
    </source>
</evidence>